<comment type="caution">
    <text evidence="2">The sequence shown here is derived from an EMBL/GenBank/DDBJ whole genome shotgun (WGS) entry which is preliminary data.</text>
</comment>
<name>A0ABR1U0T8_9PEZI</name>
<feature type="compositionally biased region" description="Basic and acidic residues" evidence="1">
    <location>
        <begin position="32"/>
        <end position="65"/>
    </location>
</feature>
<organism evidence="2 3">
    <name type="scientific">Apiospora rasikravindrae</name>
    <dbReference type="NCBI Taxonomy" id="990691"/>
    <lineage>
        <taxon>Eukaryota</taxon>
        <taxon>Fungi</taxon>
        <taxon>Dikarya</taxon>
        <taxon>Ascomycota</taxon>
        <taxon>Pezizomycotina</taxon>
        <taxon>Sordariomycetes</taxon>
        <taxon>Xylariomycetidae</taxon>
        <taxon>Amphisphaeriales</taxon>
        <taxon>Apiosporaceae</taxon>
        <taxon>Apiospora</taxon>
    </lineage>
</organism>
<gene>
    <name evidence="2" type="ORF">PG993_003697</name>
</gene>
<dbReference type="EMBL" id="JAQQWK010000002">
    <property type="protein sequence ID" value="KAK8052312.1"/>
    <property type="molecule type" value="Genomic_DNA"/>
</dbReference>
<reference evidence="2 3" key="1">
    <citation type="submission" date="2023-01" db="EMBL/GenBank/DDBJ databases">
        <title>Analysis of 21 Apiospora genomes using comparative genomics revels a genus with tremendous synthesis potential of carbohydrate active enzymes and secondary metabolites.</title>
        <authorList>
            <person name="Sorensen T."/>
        </authorList>
    </citation>
    <scope>NUCLEOTIDE SEQUENCE [LARGE SCALE GENOMIC DNA]</scope>
    <source>
        <strain evidence="2 3">CBS 33761</strain>
    </source>
</reference>
<feature type="region of interest" description="Disordered" evidence="1">
    <location>
        <begin position="103"/>
        <end position="125"/>
    </location>
</feature>
<proteinExistence type="predicted"/>
<keyword evidence="3" id="KW-1185">Reference proteome</keyword>
<evidence type="ECO:0000313" key="2">
    <source>
        <dbReference type="EMBL" id="KAK8052312.1"/>
    </source>
</evidence>
<protein>
    <submittedName>
        <fullName evidence="2">Uncharacterized protein</fullName>
    </submittedName>
</protein>
<feature type="region of interest" description="Disordered" evidence="1">
    <location>
        <begin position="29"/>
        <end position="86"/>
    </location>
</feature>
<evidence type="ECO:0000256" key="1">
    <source>
        <dbReference type="SAM" id="MobiDB-lite"/>
    </source>
</evidence>
<accession>A0ABR1U0T8</accession>
<sequence length="156" mass="16918">MWDKQQNETVEVRGPGALASPFCSSVLSFSRSQREEEGLWKKPRDVTRSNASHDDADRGKSKEFGHLGQQIPKRQCQGVAKGAGGEVVARARPRRIVANLAGDAKGSGWGRKLGQRRRPPGIGIGHQVSDCHAREVPEHVTPACHGVEEPPVDSQA</sequence>
<feature type="region of interest" description="Disordered" evidence="1">
    <location>
        <begin position="1"/>
        <end position="20"/>
    </location>
</feature>
<evidence type="ECO:0000313" key="3">
    <source>
        <dbReference type="Proteomes" id="UP001444661"/>
    </source>
</evidence>
<dbReference type="Proteomes" id="UP001444661">
    <property type="component" value="Unassembled WGS sequence"/>
</dbReference>